<protein>
    <submittedName>
        <fullName evidence="2">Uncharacterized protein</fullName>
    </submittedName>
</protein>
<sequence length="45" mass="5122">MLPHSPMLHKPMPMTSTQSPQFTPMPQCMPMITWLQSMLTQPPSP</sequence>
<feature type="compositionally biased region" description="Polar residues" evidence="1">
    <location>
        <begin position="14"/>
        <end position="24"/>
    </location>
</feature>
<feature type="region of interest" description="Disordered" evidence="1">
    <location>
        <begin position="1"/>
        <end position="26"/>
    </location>
</feature>
<keyword evidence="3" id="KW-1185">Reference proteome</keyword>
<dbReference type="Proteomes" id="UP001152888">
    <property type="component" value="Unassembled WGS sequence"/>
</dbReference>
<organism evidence="2 3">
    <name type="scientific">Acanthoscelides obtectus</name>
    <name type="common">Bean weevil</name>
    <name type="synonym">Bruchus obtectus</name>
    <dbReference type="NCBI Taxonomy" id="200917"/>
    <lineage>
        <taxon>Eukaryota</taxon>
        <taxon>Metazoa</taxon>
        <taxon>Ecdysozoa</taxon>
        <taxon>Arthropoda</taxon>
        <taxon>Hexapoda</taxon>
        <taxon>Insecta</taxon>
        <taxon>Pterygota</taxon>
        <taxon>Neoptera</taxon>
        <taxon>Endopterygota</taxon>
        <taxon>Coleoptera</taxon>
        <taxon>Polyphaga</taxon>
        <taxon>Cucujiformia</taxon>
        <taxon>Chrysomeloidea</taxon>
        <taxon>Chrysomelidae</taxon>
        <taxon>Bruchinae</taxon>
        <taxon>Bruchini</taxon>
        <taxon>Acanthoscelides</taxon>
    </lineage>
</organism>
<reference evidence="2" key="1">
    <citation type="submission" date="2022-03" db="EMBL/GenBank/DDBJ databases">
        <authorList>
            <person name="Sayadi A."/>
        </authorList>
    </citation>
    <scope>NUCLEOTIDE SEQUENCE</scope>
</reference>
<dbReference type="AlphaFoldDB" id="A0A9P0Q7K8"/>
<evidence type="ECO:0000313" key="3">
    <source>
        <dbReference type="Proteomes" id="UP001152888"/>
    </source>
</evidence>
<accession>A0A9P0Q7K8</accession>
<comment type="caution">
    <text evidence="2">The sequence shown here is derived from an EMBL/GenBank/DDBJ whole genome shotgun (WGS) entry which is preliminary data.</text>
</comment>
<name>A0A9P0Q7K8_ACAOB</name>
<evidence type="ECO:0000256" key="1">
    <source>
        <dbReference type="SAM" id="MobiDB-lite"/>
    </source>
</evidence>
<gene>
    <name evidence="2" type="ORF">ACAOBT_LOCUS32602</name>
</gene>
<proteinExistence type="predicted"/>
<evidence type="ECO:0000313" key="2">
    <source>
        <dbReference type="EMBL" id="CAH2012064.1"/>
    </source>
</evidence>
<dbReference type="EMBL" id="CAKOFQ010008139">
    <property type="protein sequence ID" value="CAH2012064.1"/>
    <property type="molecule type" value="Genomic_DNA"/>
</dbReference>